<feature type="transmembrane region" description="Helical" evidence="1">
    <location>
        <begin position="21"/>
        <end position="38"/>
    </location>
</feature>
<sequence>MCAKFGPDTAEPVQETKTEKLLFLSIILFSVVAVWPAHVCEIPLFGFNLCINHCKNLGRKTGECEWRQDHNEGGRWRHVCVCIL</sequence>
<keyword evidence="1" id="KW-1133">Transmembrane helix</keyword>
<evidence type="ECO:0000313" key="3">
    <source>
        <dbReference type="Proteomes" id="UP001176961"/>
    </source>
</evidence>
<keyword evidence="3" id="KW-1185">Reference proteome</keyword>
<keyword evidence="1" id="KW-0812">Transmembrane</keyword>
<accession>A0AA36GN35</accession>
<reference evidence="2" key="1">
    <citation type="submission" date="2023-07" db="EMBL/GenBank/DDBJ databases">
        <authorList>
            <consortium name="CYATHOMIX"/>
        </authorList>
    </citation>
    <scope>NUCLEOTIDE SEQUENCE</scope>
    <source>
        <strain evidence="2">N/A</strain>
    </source>
</reference>
<dbReference type="EMBL" id="CATQJL010000112">
    <property type="protein sequence ID" value="CAJ0595049.1"/>
    <property type="molecule type" value="Genomic_DNA"/>
</dbReference>
<protein>
    <submittedName>
        <fullName evidence="2">Uncharacterized protein</fullName>
    </submittedName>
</protein>
<comment type="caution">
    <text evidence="2">The sequence shown here is derived from an EMBL/GenBank/DDBJ whole genome shotgun (WGS) entry which is preliminary data.</text>
</comment>
<organism evidence="2 3">
    <name type="scientific">Cylicocyclus nassatus</name>
    <name type="common">Nematode worm</name>
    <dbReference type="NCBI Taxonomy" id="53992"/>
    <lineage>
        <taxon>Eukaryota</taxon>
        <taxon>Metazoa</taxon>
        <taxon>Ecdysozoa</taxon>
        <taxon>Nematoda</taxon>
        <taxon>Chromadorea</taxon>
        <taxon>Rhabditida</taxon>
        <taxon>Rhabditina</taxon>
        <taxon>Rhabditomorpha</taxon>
        <taxon>Strongyloidea</taxon>
        <taxon>Strongylidae</taxon>
        <taxon>Cylicocyclus</taxon>
    </lineage>
</organism>
<dbReference type="AlphaFoldDB" id="A0AA36GN35"/>
<evidence type="ECO:0000256" key="1">
    <source>
        <dbReference type="SAM" id="Phobius"/>
    </source>
</evidence>
<keyword evidence="1" id="KW-0472">Membrane</keyword>
<dbReference type="Proteomes" id="UP001176961">
    <property type="component" value="Unassembled WGS sequence"/>
</dbReference>
<proteinExistence type="predicted"/>
<name>A0AA36GN35_CYLNA</name>
<evidence type="ECO:0000313" key="2">
    <source>
        <dbReference type="EMBL" id="CAJ0595049.1"/>
    </source>
</evidence>
<gene>
    <name evidence="2" type="ORF">CYNAS_LOCUS7032</name>
</gene>